<keyword evidence="7" id="KW-0067">ATP-binding</keyword>
<gene>
    <name evidence="13" type="ORF">ACFOSV_02545</name>
</gene>
<sequence>MLKIYLSTLFCFIVVTFSGHAQSQRELIDSLKTALAKTENLKDEVSVLSELTWNYVPISIDSAIFFGQRGIVQSKKLNDPVILSQMYSDLAYAWMEKGELPEARANYQEALSLRYQVGDSSKIYGTITNLGSVFQRDFQSDSAMSNYLKALDYFERTGNERNADFVRNNIGVIYLEMRNYPRALEILTEVAEYRKSQEDQYSLAMTYTNLGSIHKNMKNYPKAEEVYLEALRIFGEYEDVYYTSTTYNNLATLYNAQKKSQLAISYAKKGLDLAEEAGASYDFALIQSNLARSYYDLGDFVQSRDYYIAALRNFELQDAEDDMASMYLLMSPVYAALNMPDSAAFYTEEYINLNKKLAEQEIQQLTTDLETRYQTEKKDAEIAQQRAQIRNRTIQLGGSLVLALILGVVGYLLYSQQKLKNRQLYQEAELKAALVRIETQNKLQEQRELISRDLHDNIGAQLTFIISAIENLKYFDPIKEQLTQRYDTIANFTKQTITELRDTIWAMNAGQINWEQLSTRMSDYMQRADQSGTSVNFSFFGTESLPKDLRFASSDGIQVYRILQEAVQNAMKHAKAQSIQVQISASDDTIHLMIKDDGRGFDFSEESLGNGLSNMRKRAEILGGQIEIESAIEKGTMVKLSLPRSRSIG</sequence>
<dbReference type="PROSITE" id="PS50109">
    <property type="entry name" value="HIS_KIN"/>
    <property type="match status" value="1"/>
</dbReference>
<keyword evidence="14" id="KW-1185">Reference proteome</keyword>
<dbReference type="SMART" id="SM00387">
    <property type="entry name" value="HATPase_c"/>
    <property type="match status" value="1"/>
</dbReference>
<evidence type="ECO:0000256" key="5">
    <source>
        <dbReference type="ARBA" id="ARBA00022741"/>
    </source>
</evidence>
<protein>
    <recommendedName>
        <fullName evidence="2">histidine kinase</fullName>
        <ecNumber evidence="2">2.7.13.3</ecNumber>
    </recommendedName>
</protein>
<dbReference type="PANTHER" id="PTHR24421:SF10">
    <property type="entry name" value="NITRATE_NITRITE SENSOR PROTEIN NARQ"/>
    <property type="match status" value="1"/>
</dbReference>
<dbReference type="InterPro" id="IPR019734">
    <property type="entry name" value="TPR_rpt"/>
</dbReference>
<dbReference type="Pfam" id="PF13424">
    <property type="entry name" value="TPR_12"/>
    <property type="match status" value="1"/>
</dbReference>
<keyword evidence="6" id="KW-0418">Kinase</keyword>
<feature type="chain" id="PRO_5046949332" description="histidine kinase" evidence="11">
    <location>
        <begin position="22"/>
        <end position="649"/>
    </location>
</feature>
<evidence type="ECO:0000256" key="10">
    <source>
        <dbReference type="SAM" id="Phobius"/>
    </source>
</evidence>
<proteinExistence type="predicted"/>
<dbReference type="InterPro" id="IPR005467">
    <property type="entry name" value="His_kinase_dom"/>
</dbReference>
<evidence type="ECO:0000256" key="7">
    <source>
        <dbReference type="ARBA" id="ARBA00022840"/>
    </source>
</evidence>
<feature type="repeat" description="TPR" evidence="9">
    <location>
        <begin position="204"/>
        <end position="237"/>
    </location>
</feature>
<reference evidence="14" key="1">
    <citation type="journal article" date="2019" name="Int. J. Syst. Evol. Microbiol.">
        <title>The Global Catalogue of Microorganisms (GCM) 10K type strain sequencing project: providing services to taxonomists for standard genome sequencing and annotation.</title>
        <authorList>
            <consortium name="The Broad Institute Genomics Platform"/>
            <consortium name="The Broad Institute Genome Sequencing Center for Infectious Disease"/>
            <person name="Wu L."/>
            <person name="Ma J."/>
        </authorList>
    </citation>
    <scope>NUCLEOTIDE SEQUENCE [LARGE SCALE GENOMIC DNA]</scope>
    <source>
        <strain evidence="14">CCUG 60523</strain>
    </source>
</reference>
<dbReference type="InterPro" id="IPR011990">
    <property type="entry name" value="TPR-like_helical_dom_sf"/>
</dbReference>
<feature type="signal peptide" evidence="11">
    <location>
        <begin position="1"/>
        <end position="21"/>
    </location>
</feature>
<dbReference type="Pfam" id="PF07730">
    <property type="entry name" value="HisKA_3"/>
    <property type="match status" value="1"/>
</dbReference>
<feature type="repeat" description="TPR" evidence="9">
    <location>
        <begin position="84"/>
        <end position="117"/>
    </location>
</feature>
<dbReference type="InterPro" id="IPR011712">
    <property type="entry name" value="Sig_transdc_His_kin_sub3_dim/P"/>
</dbReference>
<dbReference type="Proteomes" id="UP001595805">
    <property type="component" value="Unassembled WGS sequence"/>
</dbReference>
<evidence type="ECO:0000256" key="2">
    <source>
        <dbReference type="ARBA" id="ARBA00012438"/>
    </source>
</evidence>
<evidence type="ECO:0000256" key="6">
    <source>
        <dbReference type="ARBA" id="ARBA00022777"/>
    </source>
</evidence>
<evidence type="ECO:0000256" key="9">
    <source>
        <dbReference type="PROSITE-ProRule" id="PRU00339"/>
    </source>
</evidence>
<keyword evidence="9" id="KW-0802">TPR repeat</keyword>
<keyword evidence="4" id="KW-0808">Transferase</keyword>
<dbReference type="EC" id="2.7.13.3" evidence="2"/>
<dbReference type="Gene3D" id="1.25.40.10">
    <property type="entry name" value="Tetratricopeptide repeat domain"/>
    <property type="match status" value="1"/>
</dbReference>
<evidence type="ECO:0000313" key="14">
    <source>
        <dbReference type="Proteomes" id="UP001595805"/>
    </source>
</evidence>
<organism evidence="13 14">
    <name type="scientific">Algoriphagus namhaensis</name>
    <dbReference type="NCBI Taxonomy" id="915353"/>
    <lineage>
        <taxon>Bacteria</taxon>
        <taxon>Pseudomonadati</taxon>
        <taxon>Bacteroidota</taxon>
        <taxon>Cytophagia</taxon>
        <taxon>Cytophagales</taxon>
        <taxon>Cyclobacteriaceae</taxon>
        <taxon>Algoriphagus</taxon>
    </lineage>
</organism>
<name>A0ABV8AMR7_9BACT</name>
<dbReference type="Gene3D" id="3.30.565.10">
    <property type="entry name" value="Histidine kinase-like ATPase, C-terminal domain"/>
    <property type="match status" value="1"/>
</dbReference>
<comment type="catalytic activity">
    <reaction evidence="1">
        <text>ATP + protein L-histidine = ADP + protein N-phospho-L-histidine.</text>
        <dbReference type="EC" id="2.7.13.3"/>
    </reaction>
</comment>
<keyword evidence="10" id="KW-1133">Transmembrane helix</keyword>
<dbReference type="SMART" id="SM00028">
    <property type="entry name" value="TPR"/>
    <property type="match status" value="6"/>
</dbReference>
<dbReference type="Gene3D" id="1.20.5.1930">
    <property type="match status" value="1"/>
</dbReference>
<accession>A0ABV8AMR7</accession>
<keyword evidence="11" id="KW-0732">Signal</keyword>
<evidence type="ECO:0000256" key="1">
    <source>
        <dbReference type="ARBA" id="ARBA00000085"/>
    </source>
</evidence>
<dbReference type="EMBL" id="JBHRZS010000003">
    <property type="protein sequence ID" value="MFC3879034.1"/>
    <property type="molecule type" value="Genomic_DNA"/>
</dbReference>
<comment type="caution">
    <text evidence="13">The sequence shown here is derived from an EMBL/GenBank/DDBJ whole genome shotgun (WGS) entry which is preliminary data.</text>
</comment>
<dbReference type="CDD" id="cd16917">
    <property type="entry name" value="HATPase_UhpB-NarQ-NarX-like"/>
    <property type="match status" value="1"/>
</dbReference>
<keyword evidence="5" id="KW-0547">Nucleotide-binding</keyword>
<keyword evidence="8" id="KW-0902">Two-component regulatory system</keyword>
<feature type="domain" description="Histidine kinase" evidence="12">
    <location>
        <begin position="453"/>
        <end position="646"/>
    </location>
</feature>
<keyword evidence="10" id="KW-0472">Membrane</keyword>
<dbReference type="RefSeq" id="WP_377903073.1">
    <property type="nucleotide sequence ID" value="NZ_JBHRZS010000003.1"/>
</dbReference>
<evidence type="ECO:0000256" key="11">
    <source>
        <dbReference type="SAM" id="SignalP"/>
    </source>
</evidence>
<dbReference type="Pfam" id="PF02518">
    <property type="entry name" value="HATPase_c"/>
    <property type="match status" value="1"/>
</dbReference>
<keyword evidence="3" id="KW-0597">Phosphoprotein</keyword>
<dbReference type="PANTHER" id="PTHR24421">
    <property type="entry name" value="NITRATE/NITRITE SENSOR PROTEIN NARX-RELATED"/>
    <property type="match status" value="1"/>
</dbReference>
<evidence type="ECO:0000313" key="13">
    <source>
        <dbReference type="EMBL" id="MFC3879034.1"/>
    </source>
</evidence>
<dbReference type="PROSITE" id="PS50005">
    <property type="entry name" value="TPR"/>
    <property type="match status" value="2"/>
</dbReference>
<evidence type="ECO:0000256" key="3">
    <source>
        <dbReference type="ARBA" id="ARBA00022553"/>
    </source>
</evidence>
<dbReference type="InterPro" id="IPR050482">
    <property type="entry name" value="Sensor_HK_TwoCompSys"/>
</dbReference>
<feature type="transmembrane region" description="Helical" evidence="10">
    <location>
        <begin position="394"/>
        <end position="414"/>
    </location>
</feature>
<evidence type="ECO:0000259" key="12">
    <source>
        <dbReference type="PROSITE" id="PS50109"/>
    </source>
</evidence>
<evidence type="ECO:0000256" key="8">
    <source>
        <dbReference type="ARBA" id="ARBA00023012"/>
    </source>
</evidence>
<keyword evidence="10" id="KW-0812">Transmembrane</keyword>
<evidence type="ECO:0000256" key="4">
    <source>
        <dbReference type="ARBA" id="ARBA00022679"/>
    </source>
</evidence>
<dbReference type="SUPFAM" id="SSF48452">
    <property type="entry name" value="TPR-like"/>
    <property type="match status" value="2"/>
</dbReference>
<dbReference type="InterPro" id="IPR036890">
    <property type="entry name" value="HATPase_C_sf"/>
</dbReference>
<dbReference type="InterPro" id="IPR003594">
    <property type="entry name" value="HATPase_dom"/>
</dbReference>
<dbReference type="SUPFAM" id="SSF55874">
    <property type="entry name" value="ATPase domain of HSP90 chaperone/DNA topoisomerase II/histidine kinase"/>
    <property type="match status" value="1"/>
</dbReference>